<dbReference type="RefSeq" id="WP_311425104.1">
    <property type="nucleotide sequence ID" value="NZ_JAVREH010000061.1"/>
</dbReference>
<protein>
    <submittedName>
        <fullName evidence="2">FMN-binding protein</fullName>
    </submittedName>
</protein>
<name>A0ABU2JGA0_9ACTN</name>
<evidence type="ECO:0000259" key="1">
    <source>
        <dbReference type="SMART" id="SM00900"/>
    </source>
</evidence>
<dbReference type="EMBL" id="JAVREH010000061">
    <property type="protein sequence ID" value="MDT0263962.1"/>
    <property type="molecule type" value="Genomic_DNA"/>
</dbReference>
<comment type="caution">
    <text evidence="2">The sequence shown here is derived from an EMBL/GenBank/DDBJ whole genome shotgun (WGS) entry which is preliminary data.</text>
</comment>
<reference evidence="3" key="1">
    <citation type="submission" date="2023-07" db="EMBL/GenBank/DDBJ databases">
        <title>30 novel species of actinomycetes from the DSMZ collection.</title>
        <authorList>
            <person name="Nouioui I."/>
        </authorList>
    </citation>
    <scope>NUCLEOTIDE SEQUENCE [LARGE SCALE GENOMIC DNA]</scope>
    <source>
        <strain evidence="3">DSM 44399</strain>
    </source>
</reference>
<dbReference type="InterPro" id="IPR007329">
    <property type="entry name" value="FMN-bd"/>
</dbReference>
<sequence length="88" mass="9104">MTGDSVSTQWGNVQVQITVTNGKITSATAVEYPQNNGRDQQINAYAIPVLQQESVGATSANIDMVSGATVTSGGYVQSLQSALDKAGL</sequence>
<gene>
    <name evidence="2" type="ORF">RM423_21540</name>
</gene>
<evidence type="ECO:0000313" key="3">
    <source>
        <dbReference type="Proteomes" id="UP001183176"/>
    </source>
</evidence>
<organism evidence="2 3">
    <name type="scientific">Jatrophihabitans lederbergiae</name>
    <dbReference type="NCBI Taxonomy" id="3075547"/>
    <lineage>
        <taxon>Bacteria</taxon>
        <taxon>Bacillati</taxon>
        <taxon>Actinomycetota</taxon>
        <taxon>Actinomycetes</taxon>
        <taxon>Jatrophihabitantales</taxon>
        <taxon>Jatrophihabitantaceae</taxon>
        <taxon>Jatrophihabitans</taxon>
    </lineage>
</organism>
<dbReference type="Pfam" id="PF04205">
    <property type="entry name" value="FMN_bind"/>
    <property type="match status" value="1"/>
</dbReference>
<accession>A0ABU2JGA0</accession>
<dbReference type="SMART" id="SM00900">
    <property type="entry name" value="FMN_bind"/>
    <property type="match status" value="1"/>
</dbReference>
<dbReference type="Gene3D" id="3.90.1010.20">
    <property type="match status" value="1"/>
</dbReference>
<feature type="domain" description="FMN-binding" evidence="1">
    <location>
        <begin position="8"/>
        <end position="86"/>
    </location>
</feature>
<proteinExistence type="predicted"/>
<evidence type="ECO:0000313" key="2">
    <source>
        <dbReference type="EMBL" id="MDT0263962.1"/>
    </source>
</evidence>
<dbReference type="Proteomes" id="UP001183176">
    <property type="component" value="Unassembled WGS sequence"/>
</dbReference>
<keyword evidence="3" id="KW-1185">Reference proteome</keyword>